<reference evidence="10" key="1">
    <citation type="journal article" date="2008" name="Insect Biochem. Mol. Biol.">
        <title>The genome of a lepidopteran model insect, the silkworm Bombyx mori.</title>
        <authorList>
            <consortium name="International Silkworm Genome Consortium"/>
        </authorList>
    </citation>
    <scope>NUCLEOTIDE SEQUENCE [LARGE SCALE GENOMIC DNA]</scope>
    <source>
        <strain evidence="10">p50T</strain>
    </source>
</reference>
<name>A0A8R1WI90_BOMMO</name>
<keyword evidence="10" id="KW-1185">Reference proteome</keyword>
<dbReference type="AlphaFoldDB" id="A0A8R1WI90"/>
<evidence type="ECO:0000256" key="4">
    <source>
        <dbReference type="ARBA" id="ARBA00022801"/>
    </source>
</evidence>
<evidence type="ECO:0000256" key="5">
    <source>
        <dbReference type="ARBA" id="ARBA00023157"/>
    </source>
</evidence>
<dbReference type="PROSITE" id="PS01173">
    <property type="entry name" value="LIPASE_GDXG_HIS"/>
    <property type="match status" value="1"/>
</dbReference>
<organism evidence="9 10">
    <name type="scientific">Bombyx mori</name>
    <name type="common">Silk moth</name>
    <dbReference type="NCBI Taxonomy" id="7091"/>
    <lineage>
        <taxon>Eukaryota</taxon>
        <taxon>Metazoa</taxon>
        <taxon>Ecdysozoa</taxon>
        <taxon>Arthropoda</taxon>
        <taxon>Hexapoda</taxon>
        <taxon>Insecta</taxon>
        <taxon>Pterygota</taxon>
        <taxon>Neoptera</taxon>
        <taxon>Endopterygota</taxon>
        <taxon>Lepidoptera</taxon>
        <taxon>Glossata</taxon>
        <taxon>Ditrysia</taxon>
        <taxon>Bombycoidea</taxon>
        <taxon>Bombycidae</taxon>
        <taxon>Bombycinae</taxon>
        <taxon>Bombyx</taxon>
    </lineage>
</organism>
<evidence type="ECO:0000256" key="6">
    <source>
        <dbReference type="ARBA" id="ARBA00023180"/>
    </source>
</evidence>
<sequence length="564" mass="63490">MRGQCCIVNRNIVCVMCVRAKWLVLWSLWAARLVRQPTATVRVSNGLLRGAVAHDGSYVQYNGIPFGSVTDETKFQAPGPEPKWDGIYDAIHEEIRCNQQFSTNLTIGRRDCLTLNIYTPFNTDPGDKLVVMFFIHGGGFFQGSGSSFFYGPRYLVSKGVILVTINYRLNIQGFLCLGIKEAPGNAALKDMVAALKWVQRNIASFGGDPDNVTIFGESAGAASVSFLVLSPMAKGLFHKAITQSGSSLAPFGLQFKPIFLASLLAKVMGFISQDPVKLYEYFMTKSDDELILTRVPRKEGHVIISEILYTPCVEKVIEGVEPFLIQSPQEALSKGEFNKVPMIIGSNTQEGIMILEMDNSTMRNNIKIEKSLPKNLNITSQEAVTEIVGNFKKIYMGDGDSFGDLVSLSKWYGEPYLNYPSLEETELILKSSKQPIYNYLFNYSGWRNLPKLGGGSAYKDVPGATHADDLFYMFSQEWLSGFFENKMIERMTTLWTNFAKYGDPTPEATDLLPVKWYPTNLTTPMNFVLDEAFSTVPLWYNDAMKYWKQVYQKYRRRYVQENIG</sequence>
<dbReference type="Proteomes" id="UP000005204">
    <property type="component" value="Unassembled WGS sequence"/>
</dbReference>
<evidence type="ECO:0000313" key="10">
    <source>
        <dbReference type="Proteomes" id="UP000005204"/>
    </source>
</evidence>
<dbReference type="InterPro" id="IPR050309">
    <property type="entry name" value="Type-B_Carboxylest/Lipase"/>
</dbReference>
<dbReference type="InterPro" id="IPR002168">
    <property type="entry name" value="Lipase_GDXG_HIS_AS"/>
</dbReference>
<feature type="domain" description="Carboxylesterase type B" evidence="8">
    <location>
        <begin position="39"/>
        <end position="521"/>
    </location>
</feature>
<evidence type="ECO:0000256" key="2">
    <source>
        <dbReference type="ARBA" id="ARBA00010515"/>
    </source>
</evidence>
<dbReference type="RefSeq" id="XP_004924251.1">
    <property type="nucleotide sequence ID" value="XM_004924194.5"/>
</dbReference>
<accession>A0A8R1WI90</accession>
<dbReference type="RefSeq" id="XP_062530099.1">
    <property type="nucleotide sequence ID" value="XM_062674115.1"/>
</dbReference>
<dbReference type="PROSITE" id="PS00122">
    <property type="entry name" value="CARBOXYLESTERASE_B_1"/>
    <property type="match status" value="1"/>
</dbReference>
<dbReference type="EnsemblMetazoa" id="XM_004924194.4">
    <property type="protein sequence ID" value="XP_004924251.1"/>
    <property type="gene ID" value="LOC101746607"/>
</dbReference>
<keyword evidence="6" id="KW-0325">Glycoprotein</keyword>
<dbReference type="PANTHER" id="PTHR11559">
    <property type="entry name" value="CARBOXYLESTERASE"/>
    <property type="match status" value="1"/>
</dbReference>
<evidence type="ECO:0000256" key="7">
    <source>
        <dbReference type="RuleBase" id="RU361235"/>
    </source>
</evidence>
<protein>
    <recommendedName>
        <fullName evidence="7">Carboxylic ester hydrolase</fullName>
        <ecNumber evidence="7">3.1.1.-</ecNumber>
    </recommendedName>
</protein>
<evidence type="ECO:0000256" key="3">
    <source>
        <dbReference type="ARBA" id="ARBA00022487"/>
    </source>
</evidence>
<keyword evidence="5" id="KW-1015">Disulfide bond</keyword>
<proteinExistence type="inferred from homology"/>
<dbReference type="EnsemblMetazoa" id="XM_038017752.1">
    <property type="protein sequence ID" value="XP_037873680.1"/>
    <property type="gene ID" value="LOC101746607"/>
</dbReference>
<comment type="similarity">
    <text evidence="1 7">Belongs to the type-B carboxylesterase/lipase family.</text>
</comment>
<keyword evidence="3" id="KW-0719">Serine esterase</keyword>
<dbReference type="SUPFAM" id="SSF53474">
    <property type="entry name" value="alpha/beta-Hydrolases"/>
    <property type="match status" value="1"/>
</dbReference>
<reference evidence="9" key="2">
    <citation type="submission" date="2022-06" db="UniProtKB">
        <authorList>
            <consortium name="EnsemblMetazoa"/>
        </authorList>
    </citation>
    <scope>IDENTIFICATION</scope>
    <source>
        <strain evidence="9">p50T (Dazao)</strain>
    </source>
</reference>
<dbReference type="Pfam" id="PF00135">
    <property type="entry name" value="COesterase"/>
    <property type="match status" value="1"/>
</dbReference>
<keyword evidence="4 7" id="KW-0378">Hydrolase</keyword>
<dbReference type="RefSeq" id="XP_062530100.1">
    <property type="nucleotide sequence ID" value="XM_062674116.1"/>
</dbReference>
<dbReference type="GeneID" id="101746607"/>
<dbReference type="InterPro" id="IPR029058">
    <property type="entry name" value="AB_hydrolase_fold"/>
</dbReference>
<dbReference type="InterPro" id="IPR002018">
    <property type="entry name" value="CarbesteraseB"/>
</dbReference>
<dbReference type="GO" id="GO:0052689">
    <property type="term" value="F:carboxylic ester hydrolase activity"/>
    <property type="evidence" value="ECO:0007669"/>
    <property type="project" value="UniProtKB-KW"/>
</dbReference>
<evidence type="ECO:0000313" key="9">
    <source>
        <dbReference type="EnsemblMetazoa" id="XP_004924251.1"/>
    </source>
</evidence>
<evidence type="ECO:0000256" key="1">
    <source>
        <dbReference type="ARBA" id="ARBA00005964"/>
    </source>
</evidence>
<evidence type="ECO:0000259" key="8">
    <source>
        <dbReference type="Pfam" id="PF00135"/>
    </source>
</evidence>
<dbReference type="Gene3D" id="3.40.50.1820">
    <property type="entry name" value="alpha/beta hydrolase"/>
    <property type="match status" value="1"/>
</dbReference>
<dbReference type="EC" id="3.1.1.-" evidence="7"/>
<comment type="similarity">
    <text evidence="2">Belongs to the 'GDXG' lipolytic enzyme family.</text>
</comment>
<dbReference type="KEGG" id="bmor:101746607"/>
<dbReference type="InterPro" id="IPR019826">
    <property type="entry name" value="Carboxylesterase_B_AS"/>
</dbReference>